<dbReference type="EMBL" id="WCUG01000008">
    <property type="protein sequence ID" value="KAB4169568.1"/>
    <property type="molecule type" value="Genomic_DNA"/>
</dbReference>
<dbReference type="EMBL" id="CZAO01000006">
    <property type="protein sequence ID" value="CUP38972.1"/>
    <property type="molecule type" value="Genomic_DNA"/>
</dbReference>
<dbReference type="Proteomes" id="UP000095766">
    <property type="component" value="Unassembled WGS sequence"/>
</dbReference>
<dbReference type="SUPFAM" id="SSF47413">
    <property type="entry name" value="lambda repressor-like DNA-binding domains"/>
    <property type="match status" value="1"/>
</dbReference>
<keyword evidence="1" id="KW-0175">Coiled coil</keyword>
<dbReference type="InterPro" id="IPR001387">
    <property type="entry name" value="Cro/C1-type_HTH"/>
</dbReference>
<dbReference type="Gene3D" id="1.10.260.40">
    <property type="entry name" value="lambda repressor-like DNA-binding domains"/>
    <property type="match status" value="1"/>
</dbReference>
<feature type="coiled-coil region" evidence="1">
    <location>
        <begin position="90"/>
        <end position="124"/>
    </location>
</feature>
<dbReference type="SMART" id="SM00530">
    <property type="entry name" value="HTH_XRE"/>
    <property type="match status" value="1"/>
</dbReference>
<dbReference type="AlphaFoldDB" id="A0A174FXY8"/>
<evidence type="ECO:0000313" key="6">
    <source>
        <dbReference type="EMBL" id="MDU0245656.1"/>
    </source>
</evidence>
<reference evidence="3 9" key="1">
    <citation type="submission" date="2015-09" db="EMBL/GenBank/DDBJ databases">
        <authorList>
            <consortium name="Pathogen Informatics"/>
        </authorList>
    </citation>
    <scope>NUCLEOTIDE SEQUENCE [LARGE SCALE GENOMIC DNA]</scope>
    <source>
        <strain evidence="3 9">2789STDY5834898</strain>
    </source>
</reference>
<dbReference type="Proteomes" id="UP001181247">
    <property type="component" value="Unassembled WGS sequence"/>
</dbReference>
<evidence type="ECO:0000313" key="7">
    <source>
        <dbReference type="EMBL" id="RGL14506.1"/>
    </source>
</evidence>
<name>A0A174FXY8_BACUN</name>
<evidence type="ECO:0000313" key="3">
    <source>
        <dbReference type="EMBL" id="CUP38972.1"/>
    </source>
</evidence>
<dbReference type="PROSITE" id="PS50943">
    <property type="entry name" value="HTH_CROC1"/>
    <property type="match status" value="1"/>
</dbReference>
<reference evidence="5 13" key="4">
    <citation type="submission" date="2022-10" db="EMBL/GenBank/DDBJ databases">
        <title>Human gut microbiome strain richness.</title>
        <authorList>
            <person name="Chen-Liaw A."/>
        </authorList>
    </citation>
    <scope>NUCLEOTIDE SEQUENCE [LARGE SCALE GENOMIC DNA]</scope>
    <source>
        <strain evidence="5 13">D53st1_B1_D53t1_180928</strain>
    </source>
</reference>
<evidence type="ECO:0000313" key="12">
    <source>
        <dbReference type="Proteomes" id="UP000433928"/>
    </source>
</evidence>
<dbReference type="GO" id="GO:0003677">
    <property type="term" value="F:DNA binding"/>
    <property type="evidence" value="ECO:0007669"/>
    <property type="project" value="InterPro"/>
</dbReference>
<dbReference type="Proteomes" id="UP000433928">
    <property type="component" value="Unassembled WGS sequence"/>
</dbReference>
<dbReference type="Proteomes" id="UP000260795">
    <property type="component" value="Unassembled WGS sequence"/>
</dbReference>
<evidence type="ECO:0000313" key="8">
    <source>
        <dbReference type="EMBL" id="RGU34437.1"/>
    </source>
</evidence>
<dbReference type="InterPro" id="IPR010982">
    <property type="entry name" value="Lambda_DNA-bd_dom_sf"/>
</dbReference>
<protein>
    <submittedName>
        <fullName evidence="3">Helix-turn-helix domain</fullName>
    </submittedName>
    <submittedName>
        <fullName evidence="4">Helix-turn-helix transcriptional regulator</fullName>
    </submittedName>
    <submittedName>
        <fullName evidence="7">XRE family transcriptional regulator</fullName>
    </submittedName>
</protein>
<proteinExistence type="predicted"/>
<sequence>MFNPDKIRRLFEDRKISQAQFLKDTSISKSNLYVWLNNTSIPGADNLEIIADYFNVPIDYFFDRDINSSGINIGHQVKGNGNKISGDITLSECRKEIEHLNALLEEKERVITEKERTIQILIQKQK</sequence>
<dbReference type="EMBL" id="QRXV01000037">
    <property type="protein sequence ID" value="RGU34437.1"/>
    <property type="molecule type" value="Genomic_DNA"/>
</dbReference>
<evidence type="ECO:0000259" key="2">
    <source>
        <dbReference type="PROSITE" id="PS50943"/>
    </source>
</evidence>
<dbReference type="RefSeq" id="WP_005828948.1">
    <property type="nucleotide sequence ID" value="NZ_BQNO01000001.1"/>
</dbReference>
<dbReference type="Proteomes" id="UP001215818">
    <property type="component" value="Unassembled WGS sequence"/>
</dbReference>
<evidence type="ECO:0000313" key="11">
    <source>
        <dbReference type="Proteomes" id="UP000284022"/>
    </source>
</evidence>
<dbReference type="Proteomes" id="UP000284022">
    <property type="component" value="Unassembled WGS sequence"/>
</dbReference>
<evidence type="ECO:0000313" key="4">
    <source>
        <dbReference type="EMBL" id="KAB4169568.1"/>
    </source>
</evidence>
<feature type="domain" description="HTH cro/C1-type" evidence="2">
    <location>
        <begin position="7"/>
        <end position="61"/>
    </location>
</feature>
<dbReference type="EMBL" id="JAQNRK010000003">
    <property type="protein sequence ID" value="MDC1793551.1"/>
    <property type="molecule type" value="Genomic_DNA"/>
</dbReference>
<reference evidence="10 11" key="2">
    <citation type="submission" date="2018-08" db="EMBL/GenBank/DDBJ databases">
        <title>A genome reference for cultivated species of the human gut microbiota.</title>
        <authorList>
            <person name="Zou Y."/>
            <person name="Xue W."/>
            <person name="Luo G."/>
        </authorList>
    </citation>
    <scope>NUCLEOTIDE SEQUENCE [LARGE SCALE GENOMIC DNA]</scope>
    <source>
        <strain evidence="8 11">AF17-20</strain>
        <strain evidence="7 10">TF08-13</strain>
    </source>
</reference>
<evidence type="ECO:0000313" key="9">
    <source>
        <dbReference type="Proteomes" id="UP000095766"/>
    </source>
</evidence>
<organism evidence="3 9">
    <name type="scientific">Bacteroides uniformis</name>
    <dbReference type="NCBI Taxonomy" id="820"/>
    <lineage>
        <taxon>Bacteria</taxon>
        <taxon>Pseudomonadati</taxon>
        <taxon>Bacteroidota</taxon>
        <taxon>Bacteroidia</taxon>
        <taxon>Bacteroidales</taxon>
        <taxon>Bacteroidaceae</taxon>
        <taxon>Bacteroides</taxon>
    </lineage>
</organism>
<dbReference type="EMBL" id="JAWDEU010000002">
    <property type="protein sequence ID" value="MDU0245656.1"/>
    <property type="molecule type" value="Genomic_DNA"/>
</dbReference>
<gene>
    <name evidence="8" type="ORF">DWW83_20925</name>
    <name evidence="7" type="ORF">DXC80_08315</name>
    <name evidence="3" type="ORF">ERS852510_01427</name>
    <name evidence="4" type="ORF">GAQ59_10265</name>
    <name evidence="5" type="ORF">POY73_05290</name>
    <name evidence="6" type="ORF">RVH16_13185</name>
</gene>
<dbReference type="CDD" id="cd00093">
    <property type="entry name" value="HTH_XRE"/>
    <property type="match status" value="1"/>
</dbReference>
<evidence type="ECO:0000313" key="5">
    <source>
        <dbReference type="EMBL" id="MDC1793551.1"/>
    </source>
</evidence>
<accession>A0A174FXY8</accession>
<reference evidence="6" key="5">
    <citation type="submission" date="2023-10" db="EMBL/GenBank/DDBJ databases">
        <title>Genome of Potential pathogenic bacteria in Crohn's disease.</title>
        <authorList>
            <person name="Rodriguez-Palacios A."/>
        </authorList>
    </citation>
    <scope>NUCLEOTIDE SEQUENCE</scope>
    <source>
        <strain evidence="6">CavFT-hAR50</strain>
    </source>
</reference>
<evidence type="ECO:0000256" key="1">
    <source>
        <dbReference type="SAM" id="Coils"/>
    </source>
</evidence>
<evidence type="ECO:0000313" key="10">
    <source>
        <dbReference type="Proteomes" id="UP000260795"/>
    </source>
</evidence>
<dbReference type="Pfam" id="PF12844">
    <property type="entry name" value="HTH_19"/>
    <property type="match status" value="1"/>
</dbReference>
<reference evidence="4 12" key="3">
    <citation type="journal article" date="2019" name="Nat. Med.">
        <title>A library of human gut bacterial isolates paired with longitudinal multiomics data enables mechanistic microbiome research.</title>
        <authorList>
            <person name="Poyet M."/>
            <person name="Groussin M."/>
            <person name="Gibbons S.M."/>
            <person name="Avila-Pacheco J."/>
            <person name="Jiang X."/>
            <person name="Kearney S.M."/>
            <person name="Perrotta A.R."/>
            <person name="Berdy B."/>
            <person name="Zhao S."/>
            <person name="Lieberman T.D."/>
            <person name="Swanson P.K."/>
            <person name="Smith M."/>
            <person name="Roesemann S."/>
            <person name="Alexander J.E."/>
            <person name="Rich S.A."/>
            <person name="Livny J."/>
            <person name="Vlamakis H."/>
            <person name="Clish C."/>
            <person name="Bullock K."/>
            <person name="Deik A."/>
            <person name="Scott J."/>
            <person name="Pierce K.A."/>
            <person name="Xavier R.J."/>
            <person name="Alm E.J."/>
        </authorList>
    </citation>
    <scope>NUCLEOTIDE SEQUENCE [LARGE SCALE GENOMIC DNA]</scope>
    <source>
        <strain evidence="4 12">BIOML-A27</strain>
    </source>
</reference>
<dbReference type="GeneID" id="99752268"/>
<dbReference type="EMBL" id="QSRK01000010">
    <property type="protein sequence ID" value="RGL14506.1"/>
    <property type="molecule type" value="Genomic_DNA"/>
</dbReference>
<evidence type="ECO:0000313" key="13">
    <source>
        <dbReference type="Proteomes" id="UP001215818"/>
    </source>
</evidence>